<evidence type="ECO:0000313" key="3">
    <source>
        <dbReference type="Proteomes" id="UP000243579"/>
    </source>
</evidence>
<gene>
    <name evidence="2" type="ORF">ACHHYP_20486</name>
</gene>
<dbReference type="EMBL" id="JNBR01001507">
    <property type="protein sequence ID" value="OQR86420.1"/>
    <property type="molecule type" value="Genomic_DNA"/>
</dbReference>
<evidence type="ECO:0000313" key="2">
    <source>
        <dbReference type="EMBL" id="OQR86420.1"/>
    </source>
</evidence>
<dbReference type="OrthoDB" id="10676406at2759"/>
<dbReference type="Proteomes" id="UP000243579">
    <property type="component" value="Unassembled WGS sequence"/>
</dbReference>
<protein>
    <submittedName>
        <fullName evidence="2">Uncharacterized protein</fullName>
    </submittedName>
</protein>
<keyword evidence="3" id="KW-1185">Reference proteome</keyword>
<comment type="caution">
    <text evidence="2">The sequence shown here is derived from an EMBL/GenBank/DDBJ whole genome shotgun (WGS) entry which is preliminary data.</text>
</comment>
<proteinExistence type="predicted"/>
<reference evidence="2 3" key="1">
    <citation type="journal article" date="2014" name="Genome Biol. Evol.">
        <title>The secreted proteins of Achlya hypogyna and Thraustotheca clavata identify the ancestral oomycete secretome and reveal gene acquisitions by horizontal gene transfer.</title>
        <authorList>
            <person name="Misner I."/>
            <person name="Blouin N."/>
            <person name="Leonard G."/>
            <person name="Richards T.A."/>
            <person name="Lane C.E."/>
        </authorList>
    </citation>
    <scope>NUCLEOTIDE SEQUENCE [LARGE SCALE GENOMIC DNA]</scope>
    <source>
        <strain evidence="2 3">ATCC 48635</strain>
    </source>
</reference>
<accession>A0A1V9YL27</accession>
<feature type="region of interest" description="Disordered" evidence="1">
    <location>
        <begin position="249"/>
        <end position="284"/>
    </location>
</feature>
<dbReference type="AlphaFoldDB" id="A0A1V9YL27"/>
<sequence length="338" mass="38024">MESQEASLTISQGEVRMLNEILHSPVSRLHDRRRHRPEPFEQAAATMCLLAEPPSHSHPLRESRQVFDQVHPAMTSSYVHRQAASTSNERCHSFASVAEYGENPKVSTLYDYQEQYRQPMYAERTNPSSSPRSTSFRTGMIHNRCNGCFRACKLRHPLLGLLSTNKRLSRNNYLFSTATGNFILRQCTALYLQAMFIHLMGNHGLRRHCNIPCLWAATHHTISTSPLSCHQRHTKNDIQLRRSSIMPSTATASPHYEGASPDQQSPTEDNTKKPPRTCNAQKKDAREKTVARGFALPMVAENAAPTKVAKRSCGEECIACTILSLQILSATRFAQPNL</sequence>
<organism evidence="2 3">
    <name type="scientific">Achlya hypogyna</name>
    <name type="common">Oomycete</name>
    <name type="synonym">Protoachlya hypogyna</name>
    <dbReference type="NCBI Taxonomy" id="1202772"/>
    <lineage>
        <taxon>Eukaryota</taxon>
        <taxon>Sar</taxon>
        <taxon>Stramenopiles</taxon>
        <taxon>Oomycota</taxon>
        <taxon>Saprolegniomycetes</taxon>
        <taxon>Saprolegniales</taxon>
        <taxon>Achlyaceae</taxon>
        <taxon>Achlya</taxon>
    </lineage>
</organism>
<evidence type="ECO:0000256" key="1">
    <source>
        <dbReference type="SAM" id="MobiDB-lite"/>
    </source>
</evidence>
<name>A0A1V9YL27_ACHHY</name>